<keyword evidence="11" id="KW-1185">Reference proteome</keyword>
<dbReference type="Pfam" id="PF07536">
    <property type="entry name" value="HWE_HK"/>
    <property type="match status" value="1"/>
</dbReference>
<proteinExistence type="predicted"/>
<dbReference type="EMBL" id="JACHKY010000002">
    <property type="protein sequence ID" value="MBB4797679.1"/>
    <property type="molecule type" value="Genomic_DNA"/>
</dbReference>
<dbReference type="SUPFAM" id="SSF55785">
    <property type="entry name" value="PYP-like sensor domain (PAS domain)"/>
    <property type="match status" value="1"/>
</dbReference>
<dbReference type="Gene3D" id="3.30.565.10">
    <property type="entry name" value="Histidine kinase-like ATPase, C-terminal domain"/>
    <property type="match status" value="1"/>
</dbReference>
<feature type="domain" description="Signal transduction histidine kinase HWE region" evidence="9">
    <location>
        <begin position="104"/>
        <end position="185"/>
    </location>
</feature>
<evidence type="ECO:0000256" key="1">
    <source>
        <dbReference type="ARBA" id="ARBA00000085"/>
    </source>
</evidence>
<name>A0A7W7INL8_9CAUL</name>
<accession>A0A7W7INL8</accession>
<evidence type="ECO:0000256" key="2">
    <source>
        <dbReference type="ARBA" id="ARBA00012438"/>
    </source>
</evidence>
<feature type="compositionally biased region" description="Polar residues" evidence="8">
    <location>
        <begin position="326"/>
        <end position="335"/>
    </location>
</feature>
<keyword evidence="6" id="KW-0418">Kinase</keyword>
<dbReference type="EC" id="2.7.13.3" evidence="2"/>
<evidence type="ECO:0000256" key="6">
    <source>
        <dbReference type="ARBA" id="ARBA00022777"/>
    </source>
</evidence>
<dbReference type="InterPro" id="IPR000014">
    <property type="entry name" value="PAS"/>
</dbReference>
<feature type="compositionally biased region" description="Gly residues" evidence="8">
    <location>
        <begin position="313"/>
        <end position="323"/>
    </location>
</feature>
<evidence type="ECO:0000256" key="4">
    <source>
        <dbReference type="ARBA" id="ARBA00022679"/>
    </source>
</evidence>
<sequence>MTRWLADAEAVTGYEAAEIIGADIGLIFTEADRAAGVPLHEIETARALGAAEDSRWHRRKDGSLFWANGAVLPLQVNGAEFVKIFRDETPMKQAEEQRLLLLNELNHRVKNTLATVQSVAEQTLRNAGVTEAVRRELAERFIALSRAHNVLVDENWAGADLDALVIEAIRPYDRQPSPFVVAGLRTRLHPSQAVALSLVLHELITNAAKYGALSTESGRIHLSWNLGFDGMGRRSLVMLWRESGGPPVTLPERRGFGTRLIEKSFSRGQGEARIDYRPAGLQCSLSLQLVEGCSARSGGMSATDPGASLAKPGKGGGMDGTGFGQRAQSPGLTER</sequence>
<evidence type="ECO:0000259" key="9">
    <source>
        <dbReference type="SMART" id="SM00911"/>
    </source>
</evidence>
<dbReference type="InterPro" id="IPR036890">
    <property type="entry name" value="HATPase_C_sf"/>
</dbReference>
<comment type="catalytic activity">
    <reaction evidence="1">
        <text>ATP + protein L-histidine = ADP + protein N-phospho-L-histidine.</text>
        <dbReference type="EC" id="2.7.13.3"/>
    </reaction>
</comment>
<comment type="caution">
    <text evidence="10">The sequence shown here is derived from an EMBL/GenBank/DDBJ whole genome shotgun (WGS) entry which is preliminary data.</text>
</comment>
<dbReference type="PANTHER" id="PTHR41523:SF8">
    <property type="entry name" value="ETHYLENE RESPONSE SENSOR PROTEIN"/>
    <property type="match status" value="1"/>
</dbReference>
<reference evidence="10 11" key="1">
    <citation type="submission" date="2020-08" db="EMBL/GenBank/DDBJ databases">
        <title>Functional genomics of gut bacteria from endangered species of beetles.</title>
        <authorList>
            <person name="Carlos-Shanley C."/>
        </authorList>
    </citation>
    <scope>NUCLEOTIDE SEQUENCE [LARGE SCALE GENOMIC DNA]</scope>
    <source>
        <strain evidence="10 11">S00123</strain>
    </source>
</reference>
<dbReference type="SMART" id="SM00911">
    <property type="entry name" value="HWE_HK"/>
    <property type="match status" value="1"/>
</dbReference>
<dbReference type="GO" id="GO:0005524">
    <property type="term" value="F:ATP binding"/>
    <property type="evidence" value="ECO:0007669"/>
    <property type="project" value="UniProtKB-KW"/>
</dbReference>
<gene>
    <name evidence="10" type="ORF">HNP32_001403</name>
</gene>
<keyword evidence="5" id="KW-0547">Nucleotide-binding</keyword>
<keyword evidence="3" id="KW-0597">Phosphoprotein</keyword>
<dbReference type="PANTHER" id="PTHR41523">
    <property type="entry name" value="TWO-COMPONENT SYSTEM SENSOR PROTEIN"/>
    <property type="match status" value="1"/>
</dbReference>
<evidence type="ECO:0000256" key="8">
    <source>
        <dbReference type="SAM" id="MobiDB-lite"/>
    </source>
</evidence>
<feature type="region of interest" description="Disordered" evidence="8">
    <location>
        <begin position="296"/>
        <end position="335"/>
    </location>
</feature>
<evidence type="ECO:0000256" key="5">
    <source>
        <dbReference type="ARBA" id="ARBA00022741"/>
    </source>
</evidence>
<dbReference type="NCBIfam" id="TIGR00229">
    <property type="entry name" value="sensory_box"/>
    <property type="match status" value="1"/>
</dbReference>
<dbReference type="InterPro" id="IPR035965">
    <property type="entry name" value="PAS-like_dom_sf"/>
</dbReference>
<evidence type="ECO:0000256" key="7">
    <source>
        <dbReference type="ARBA" id="ARBA00022840"/>
    </source>
</evidence>
<dbReference type="InterPro" id="IPR011102">
    <property type="entry name" value="Sig_transdc_His_kinase_HWE"/>
</dbReference>
<dbReference type="AlphaFoldDB" id="A0A7W7INL8"/>
<evidence type="ECO:0000313" key="11">
    <source>
        <dbReference type="Proteomes" id="UP000539957"/>
    </source>
</evidence>
<evidence type="ECO:0000313" key="10">
    <source>
        <dbReference type="EMBL" id="MBB4797679.1"/>
    </source>
</evidence>
<keyword evidence="7" id="KW-0067">ATP-binding</keyword>
<protein>
    <recommendedName>
        <fullName evidence="2">histidine kinase</fullName>
        <ecNumber evidence="2">2.7.13.3</ecNumber>
    </recommendedName>
</protein>
<keyword evidence="4" id="KW-0808">Transferase</keyword>
<dbReference type="GO" id="GO:0004673">
    <property type="term" value="F:protein histidine kinase activity"/>
    <property type="evidence" value="ECO:0007669"/>
    <property type="project" value="UniProtKB-EC"/>
</dbReference>
<dbReference type="Gene3D" id="3.30.450.20">
    <property type="entry name" value="PAS domain"/>
    <property type="match status" value="1"/>
</dbReference>
<evidence type="ECO:0000256" key="3">
    <source>
        <dbReference type="ARBA" id="ARBA00022553"/>
    </source>
</evidence>
<dbReference type="Proteomes" id="UP000539957">
    <property type="component" value="Unassembled WGS sequence"/>
</dbReference>
<organism evidence="10 11">
    <name type="scientific">Brevundimonas bullata</name>
    <dbReference type="NCBI Taxonomy" id="13160"/>
    <lineage>
        <taxon>Bacteria</taxon>
        <taxon>Pseudomonadati</taxon>
        <taxon>Pseudomonadota</taxon>
        <taxon>Alphaproteobacteria</taxon>
        <taxon>Caulobacterales</taxon>
        <taxon>Caulobacteraceae</taxon>
        <taxon>Brevundimonas</taxon>
    </lineage>
</organism>